<comment type="subunit">
    <text evidence="2">DNA polymerase III contains a core (composed of alpha, epsilon and theta chains) that associates with a tau subunit. This core dimerizes to form the POLIII' complex. PolIII' associates with the gamma complex (composed of gamma, delta, delta', psi and chi chains) and with the beta chain to form the complete DNA polymerase III complex.</text>
</comment>
<comment type="function">
    <text evidence="1">DNA polymerase III is a complex, multichain enzyme responsible for most of the replicative synthesis in bacteria. The epsilon subunit contain the editing function and is a proofreading 3'-5' exonuclease.</text>
</comment>
<feature type="domain" description="Exonuclease" evidence="3">
    <location>
        <begin position="22"/>
        <end position="185"/>
    </location>
</feature>
<dbReference type="InterPro" id="IPR013520">
    <property type="entry name" value="Ribonucl_H"/>
</dbReference>
<accession>A0A2S8G4C7</accession>
<dbReference type="FunFam" id="3.30.420.10:FF:000045">
    <property type="entry name" value="3'-5' exonuclease DinG"/>
    <property type="match status" value="1"/>
</dbReference>
<dbReference type="Pfam" id="PF00929">
    <property type="entry name" value="RNase_T"/>
    <property type="match status" value="1"/>
</dbReference>
<organism evidence="4 5">
    <name type="scientific">Blastopirellula marina</name>
    <dbReference type="NCBI Taxonomy" id="124"/>
    <lineage>
        <taxon>Bacteria</taxon>
        <taxon>Pseudomonadati</taxon>
        <taxon>Planctomycetota</taxon>
        <taxon>Planctomycetia</taxon>
        <taxon>Pirellulales</taxon>
        <taxon>Pirellulaceae</taxon>
        <taxon>Blastopirellula</taxon>
    </lineage>
</organism>
<dbReference type="PANTHER" id="PTHR30231:SF41">
    <property type="entry name" value="DNA POLYMERASE III SUBUNIT EPSILON"/>
    <property type="match status" value="1"/>
</dbReference>
<dbReference type="GO" id="GO:0003676">
    <property type="term" value="F:nucleic acid binding"/>
    <property type="evidence" value="ECO:0007669"/>
    <property type="project" value="InterPro"/>
</dbReference>
<evidence type="ECO:0000313" key="5">
    <source>
        <dbReference type="Proteomes" id="UP000240009"/>
    </source>
</evidence>
<dbReference type="InterPro" id="IPR036397">
    <property type="entry name" value="RNaseH_sf"/>
</dbReference>
<dbReference type="GO" id="GO:0005829">
    <property type="term" value="C:cytosol"/>
    <property type="evidence" value="ECO:0007669"/>
    <property type="project" value="TreeGrafter"/>
</dbReference>
<reference evidence="4 5" key="1">
    <citation type="submission" date="2018-02" db="EMBL/GenBank/DDBJ databases">
        <title>Comparative genomes isolates from brazilian mangrove.</title>
        <authorList>
            <person name="Araujo J.E."/>
            <person name="Taketani R.G."/>
            <person name="Silva M.C.P."/>
            <person name="Loureco M.V."/>
            <person name="Andreote F.D."/>
        </authorList>
    </citation>
    <scope>NUCLEOTIDE SEQUENCE [LARGE SCALE GENOMIC DNA]</scope>
    <source>
        <strain evidence="4 5">HEX-2 MGV</strain>
    </source>
</reference>
<dbReference type="Gene3D" id="3.30.420.10">
    <property type="entry name" value="Ribonuclease H-like superfamily/Ribonuclease H"/>
    <property type="match status" value="1"/>
</dbReference>
<gene>
    <name evidence="4" type="ORF">C5Y96_05500</name>
</gene>
<evidence type="ECO:0000256" key="1">
    <source>
        <dbReference type="ARBA" id="ARBA00025483"/>
    </source>
</evidence>
<proteinExistence type="predicted"/>
<dbReference type="SUPFAM" id="SSF53098">
    <property type="entry name" value="Ribonuclease H-like"/>
    <property type="match status" value="1"/>
</dbReference>
<evidence type="ECO:0000313" key="4">
    <source>
        <dbReference type="EMBL" id="PQO39309.1"/>
    </source>
</evidence>
<dbReference type="SMART" id="SM00479">
    <property type="entry name" value="EXOIII"/>
    <property type="match status" value="1"/>
</dbReference>
<dbReference type="InterPro" id="IPR012337">
    <property type="entry name" value="RNaseH-like_sf"/>
</dbReference>
<dbReference type="Proteomes" id="UP000240009">
    <property type="component" value="Unassembled WGS sequence"/>
</dbReference>
<sequence>MTHLRGRSMSIGISSHRIADTPLAIIDFETTGLVPGFDRVVEMSVVRVDPGKDPVVVYDTLINPGRAMGATEIHGITDEDVENAPFFDDVAGELLAATKDCVIAAYNVYFDIKFLNFELTNAGVAHVPPHLCLMYLRTMLGLGARCKLDVACREHLIEYSATHKAADDALAAGQLFAVYRNEIEKRGINTFGDLARLKKYKFNDSFQYTPFPSPEKFGLRRFNGALSRAGYSIEVDPTRQALSAYWDTLKSILADLEVSEEEFVQAISVRKEAGLKKEQIRMLHAKAFSGVIAQFIDDQWLDDRETLKLRKLHQCLSKLGWAPGE</sequence>
<evidence type="ECO:0000259" key="3">
    <source>
        <dbReference type="SMART" id="SM00479"/>
    </source>
</evidence>
<comment type="caution">
    <text evidence="4">The sequence shown here is derived from an EMBL/GenBank/DDBJ whole genome shotgun (WGS) entry which is preliminary data.</text>
</comment>
<evidence type="ECO:0000256" key="2">
    <source>
        <dbReference type="ARBA" id="ARBA00026073"/>
    </source>
</evidence>
<dbReference type="PANTHER" id="PTHR30231">
    <property type="entry name" value="DNA POLYMERASE III SUBUNIT EPSILON"/>
    <property type="match status" value="1"/>
</dbReference>
<dbReference type="GO" id="GO:0045004">
    <property type="term" value="P:DNA replication proofreading"/>
    <property type="evidence" value="ECO:0007669"/>
    <property type="project" value="TreeGrafter"/>
</dbReference>
<dbReference type="CDD" id="cd06127">
    <property type="entry name" value="DEDDh"/>
    <property type="match status" value="1"/>
</dbReference>
<dbReference type="AlphaFoldDB" id="A0A2S8G4C7"/>
<dbReference type="EMBL" id="PUIA01000016">
    <property type="protein sequence ID" value="PQO39309.1"/>
    <property type="molecule type" value="Genomic_DNA"/>
</dbReference>
<protein>
    <recommendedName>
        <fullName evidence="3">Exonuclease domain-containing protein</fullName>
    </recommendedName>
</protein>
<name>A0A2S8G4C7_9BACT</name>
<dbReference type="GO" id="GO:0008408">
    <property type="term" value="F:3'-5' exonuclease activity"/>
    <property type="evidence" value="ECO:0007669"/>
    <property type="project" value="TreeGrafter"/>
</dbReference>